<dbReference type="AlphaFoldDB" id="A0A4S8QP02"/>
<evidence type="ECO:0000256" key="2">
    <source>
        <dbReference type="SAM" id="Phobius"/>
    </source>
</evidence>
<sequence>MISLTNFLQAGRWRPILAFVILIICLFTISSLNHLPQSSLQRRALHAENYIEERGFLEAISSAAGKLLGGGKGGGALSTIGELFSGNISGIVSGLAADIAVPAGFLGNGLALGVIAGMMNMSVPTTNATGFNLAAQNLGSGLTKSLVGSISIAPAGTDMKAAKAAANDPMAMMIGAGTLNGAALALAQGLGSGASQALKFTTPSDKAAFNTSGINGAAGNLGQGLTSTFLSGINTTSFLSKAMSGVNINDLIQGNGTILGSSLSQLAASAGTGLGQGTTVGLGLQNAATMETSPNGSAGAVQDFTMGLTSSFLQNGTLSKLMTSLMGSAGPSTAMGMGVTEADMSSGSSSTPSFLANLNIAAVAQGFAVGLLDGAGNTLAGMATPPMQTLMFNDSVGGAATGFGLGLGAQGTTLVKQVLANPSFITNLTKSSTVKRHLLQSRAMIPSSSISVIQRRESSSSSGNNSFINALNATTLDPILQMGIDTIGCAGVGGLASIGFGLFTTGTIDINKLRSMLNMNKNIENNQTFILENGGNTYTINLAKMDIQINGMPITRAILSIVLHIVFAILTYFILAPTYILIHSTKRVTTLSSLPSPFPTFKSPLFTTFIPAALYILSPILIIATVILGFVIKGSSSASLSAHGIIGIILLVPTFITFATSASAIQRKNPGLKTLYKFSFATSMIVAVLVLFSGFVDLANYSFCAVQALPIVVWIVIGAILLGPMGLAGGVVGMEGLLSRQRGKKGVVELRPDLQKGDEKSGSYFDDDDERGRVAGGKV</sequence>
<name>A0A4S8QP02_9HELO</name>
<feature type="transmembrane region" description="Helical" evidence="2">
    <location>
        <begin position="678"/>
        <end position="699"/>
    </location>
</feature>
<feature type="transmembrane region" description="Helical" evidence="2">
    <location>
        <begin position="711"/>
        <end position="734"/>
    </location>
</feature>
<accession>A0A4S8QP02</accession>
<feature type="region of interest" description="Disordered" evidence="1">
    <location>
        <begin position="755"/>
        <end position="779"/>
    </location>
</feature>
<keyword evidence="2" id="KW-1133">Transmembrane helix</keyword>
<evidence type="ECO:0000256" key="1">
    <source>
        <dbReference type="SAM" id="MobiDB-lite"/>
    </source>
</evidence>
<dbReference type="OrthoDB" id="5148443at2759"/>
<dbReference type="Proteomes" id="UP000308671">
    <property type="component" value="Unassembled WGS sequence"/>
</dbReference>
<dbReference type="EMBL" id="PQXL01000360">
    <property type="protein sequence ID" value="THV46783.1"/>
    <property type="molecule type" value="Genomic_DNA"/>
</dbReference>
<comment type="caution">
    <text evidence="3">The sequence shown here is derived from an EMBL/GenBank/DDBJ whole genome shotgun (WGS) entry which is preliminary data.</text>
</comment>
<organism evidence="3 4">
    <name type="scientific">Botrytis galanthina</name>
    <dbReference type="NCBI Taxonomy" id="278940"/>
    <lineage>
        <taxon>Eukaryota</taxon>
        <taxon>Fungi</taxon>
        <taxon>Dikarya</taxon>
        <taxon>Ascomycota</taxon>
        <taxon>Pezizomycotina</taxon>
        <taxon>Leotiomycetes</taxon>
        <taxon>Helotiales</taxon>
        <taxon>Sclerotiniaceae</taxon>
        <taxon>Botrytis</taxon>
    </lineage>
</organism>
<keyword evidence="4" id="KW-1185">Reference proteome</keyword>
<evidence type="ECO:0000313" key="3">
    <source>
        <dbReference type="EMBL" id="THV46783.1"/>
    </source>
</evidence>
<gene>
    <name evidence="3" type="ORF">BGAL_0360g00110</name>
</gene>
<feature type="transmembrane region" description="Helical" evidence="2">
    <location>
        <begin position="557"/>
        <end position="582"/>
    </location>
</feature>
<evidence type="ECO:0000313" key="4">
    <source>
        <dbReference type="Proteomes" id="UP000308671"/>
    </source>
</evidence>
<feature type="transmembrane region" description="Helical" evidence="2">
    <location>
        <begin position="603"/>
        <end position="632"/>
    </location>
</feature>
<reference evidence="3 4" key="1">
    <citation type="submission" date="2017-12" db="EMBL/GenBank/DDBJ databases">
        <title>Comparative genomics of Botrytis spp.</title>
        <authorList>
            <person name="Valero-Jimenez C.A."/>
            <person name="Tapia P."/>
            <person name="Veloso J."/>
            <person name="Silva-Moreno E."/>
            <person name="Staats M."/>
            <person name="Valdes J.H."/>
            <person name="Van Kan J.A.L."/>
        </authorList>
    </citation>
    <scope>NUCLEOTIDE SEQUENCE [LARGE SCALE GENOMIC DNA]</scope>
    <source>
        <strain evidence="3 4">MUCL435</strain>
    </source>
</reference>
<keyword evidence="2" id="KW-0472">Membrane</keyword>
<proteinExistence type="predicted"/>
<feature type="transmembrane region" description="Helical" evidence="2">
    <location>
        <begin position="644"/>
        <end position="666"/>
    </location>
</feature>
<protein>
    <submittedName>
        <fullName evidence="3">Uncharacterized protein</fullName>
    </submittedName>
</protein>
<keyword evidence="2" id="KW-0812">Transmembrane</keyword>